<dbReference type="PANTHER" id="PTHR45896:SF1">
    <property type="entry name" value="N-ALPHA-ACETYLTRANSFERASE 30"/>
    <property type="match status" value="1"/>
</dbReference>
<keyword evidence="1 6" id="KW-0808">Transferase</keyword>
<accession>A0A2S5B237</accession>
<evidence type="ECO:0000313" key="7">
    <source>
        <dbReference type="Proteomes" id="UP000237144"/>
    </source>
</evidence>
<evidence type="ECO:0000256" key="3">
    <source>
        <dbReference type="ARBA" id="ARBA00024025"/>
    </source>
</evidence>
<keyword evidence="2" id="KW-0012">Acyltransferase</keyword>
<dbReference type="AlphaFoldDB" id="A0A2S5B237"/>
<dbReference type="STRING" id="741276.A0A2S5B237"/>
<proteinExistence type="inferred from homology"/>
<dbReference type="GO" id="GO:0004596">
    <property type="term" value="F:protein-N-terminal amino-acid acetyltransferase activity"/>
    <property type="evidence" value="ECO:0007669"/>
    <property type="project" value="InterPro"/>
</dbReference>
<evidence type="ECO:0000259" key="5">
    <source>
        <dbReference type="PROSITE" id="PS51186"/>
    </source>
</evidence>
<feature type="compositionally biased region" description="Polar residues" evidence="4">
    <location>
        <begin position="49"/>
        <end position="58"/>
    </location>
</feature>
<dbReference type="InterPro" id="IPR016181">
    <property type="entry name" value="Acyl_CoA_acyltransferase"/>
</dbReference>
<comment type="similarity">
    <text evidence="3">Belongs to the acetyltransferase family. MAK3 subfamily.</text>
</comment>
<comment type="caution">
    <text evidence="6">The sequence shown here is derived from an EMBL/GenBank/DDBJ whole genome shotgun (WGS) entry which is preliminary data.</text>
</comment>
<organism evidence="6 7">
    <name type="scientific">Rhodotorula taiwanensis</name>
    <dbReference type="NCBI Taxonomy" id="741276"/>
    <lineage>
        <taxon>Eukaryota</taxon>
        <taxon>Fungi</taxon>
        <taxon>Dikarya</taxon>
        <taxon>Basidiomycota</taxon>
        <taxon>Pucciniomycotina</taxon>
        <taxon>Microbotryomycetes</taxon>
        <taxon>Sporidiobolales</taxon>
        <taxon>Sporidiobolaceae</taxon>
        <taxon>Rhodotorula</taxon>
    </lineage>
</organism>
<feature type="region of interest" description="Disordered" evidence="4">
    <location>
        <begin position="249"/>
        <end position="274"/>
    </location>
</feature>
<dbReference type="PROSITE" id="PS51186">
    <property type="entry name" value="GNAT"/>
    <property type="match status" value="1"/>
</dbReference>
<name>A0A2S5B237_9BASI</name>
<dbReference type="CDD" id="cd04301">
    <property type="entry name" value="NAT_SF"/>
    <property type="match status" value="1"/>
</dbReference>
<feature type="domain" description="N-acetyltransferase" evidence="5">
    <location>
        <begin position="65"/>
        <end position="245"/>
    </location>
</feature>
<sequence>MTEQLPALHALTISPVLGSAATDARPPAESPLPRSDGAPPEPTARRSPTPRTKATSSFERYDGPITYRAYRGEDDIDAIFDLVDDELSEPYNLYTYRYFLDDWPHLCFFACADDRPIGVIVCKQEPHTKSAKSAPIPDRPGERRPLMRGYLAMLSTKKEFRGRGVATHLLRLSLSVMLRPPPDFVATLPPSHPSRQPVDEIVLETEADNSAALAFYAKMGFVREKRLHRFYLNGKDAYRLRLDLSLSAPVAKDESSSVRPRTDSPTEADPQSVG</sequence>
<reference evidence="6 7" key="1">
    <citation type="journal article" date="2018" name="Front. Microbiol.">
        <title>Prospects for Fungal Bioremediation of Acidic Radioactive Waste Sites: Characterization and Genome Sequence of Rhodotorula taiwanensis MD1149.</title>
        <authorList>
            <person name="Tkavc R."/>
            <person name="Matrosova V.Y."/>
            <person name="Grichenko O.E."/>
            <person name="Gostincar C."/>
            <person name="Volpe R.P."/>
            <person name="Klimenkova P."/>
            <person name="Gaidamakova E.K."/>
            <person name="Zhou C.E."/>
            <person name="Stewart B.J."/>
            <person name="Lyman M.G."/>
            <person name="Malfatti S.A."/>
            <person name="Rubinfeld B."/>
            <person name="Courtot M."/>
            <person name="Singh J."/>
            <person name="Dalgard C.L."/>
            <person name="Hamilton T."/>
            <person name="Frey K.G."/>
            <person name="Gunde-Cimerman N."/>
            <person name="Dugan L."/>
            <person name="Daly M.J."/>
        </authorList>
    </citation>
    <scope>NUCLEOTIDE SEQUENCE [LARGE SCALE GENOMIC DNA]</scope>
    <source>
        <strain evidence="6 7">MD1149</strain>
    </source>
</reference>
<feature type="compositionally biased region" description="Basic and acidic residues" evidence="4">
    <location>
        <begin position="251"/>
        <end position="264"/>
    </location>
</feature>
<dbReference type="Gene3D" id="3.40.630.30">
    <property type="match status" value="1"/>
</dbReference>
<dbReference type="InterPro" id="IPR000182">
    <property type="entry name" value="GNAT_dom"/>
</dbReference>
<evidence type="ECO:0000256" key="2">
    <source>
        <dbReference type="ARBA" id="ARBA00023315"/>
    </source>
</evidence>
<dbReference type="InterPro" id="IPR044542">
    <property type="entry name" value="NAA30-like"/>
</dbReference>
<dbReference type="EMBL" id="PJQD01000097">
    <property type="protein sequence ID" value="POY70852.1"/>
    <property type="molecule type" value="Genomic_DNA"/>
</dbReference>
<gene>
    <name evidence="6" type="ORF">BMF94_6265</name>
</gene>
<dbReference type="OrthoDB" id="249099at2759"/>
<evidence type="ECO:0000256" key="1">
    <source>
        <dbReference type="ARBA" id="ARBA00022679"/>
    </source>
</evidence>
<evidence type="ECO:0000256" key="4">
    <source>
        <dbReference type="SAM" id="MobiDB-lite"/>
    </source>
</evidence>
<protein>
    <submittedName>
        <fullName evidence="6">GNAT family acetyltransferase</fullName>
    </submittedName>
</protein>
<keyword evidence="7" id="KW-1185">Reference proteome</keyword>
<feature type="region of interest" description="Disordered" evidence="4">
    <location>
        <begin position="18"/>
        <end position="58"/>
    </location>
</feature>
<dbReference type="Proteomes" id="UP000237144">
    <property type="component" value="Unassembled WGS sequence"/>
</dbReference>
<evidence type="ECO:0000313" key="6">
    <source>
        <dbReference type="EMBL" id="POY70852.1"/>
    </source>
</evidence>
<dbReference type="SUPFAM" id="SSF55729">
    <property type="entry name" value="Acyl-CoA N-acyltransferases (Nat)"/>
    <property type="match status" value="1"/>
</dbReference>
<dbReference type="GO" id="GO:0031417">
    <property type="term" value="C:NatC complex"/>
    <property type="evidence" value="ECO:0007669"/>
    <property type="project" value="TreeGrafter"/>
</dbReference>
<dbReference type="Pfam" id="PF00583">
    <property type="entry name" value="Acetyltransf_1"/>
    <property type="match status" value="1"/>
</dbReference>
<dbReference type="PANTHER" id="PTHR45896">
    <property type="entry name" value="N-ALPHA-ACETYLTRANSFERASE 30"/>
    <property type="match status" value="1"/>
</dbReference>